<comment type="caution">
    <text evidence="9">The sequence shown here is derived from an EMBL/GenBank/DDBJ whole genome shotgun (WGS) entry which is preliminary data.</text>
</comment>
<dbReference type="Gene3D" id="3.30.460.10">
    <property type="entry name" value="Beta Polymerase, domain 2"/>
    <property type="match status" value="1"/>
</dbReference>
<evidence type="ECO:0000259" key="7">
    <source>
        <dbReference type="Pfam" id="PF03828"/>
    </source>
</evidence>
<dbReference type="OrthoDB" id="407432at2759"/>
<organism evidence="9 10">
    <name type="scientific">Araneus ventricosus</name>
    <name type="common">Orbweaver spider</name>
    <name type="synonym">Epeira ventricosa</name>
    <dbReference type="NCBI Taxonomy" id="182803"/>
    <lineage>
        <taxon>Eukaryota</taxon>
        <taxon>Metazoa</taxon>
        <taxon>Ecdysozoa</taxon>
        <taxon>Arthropoda</taxon>
        <taxon>Chelicerata</taxon>
        <taxon>Arachnida</taxon>
        <taxon>Araneae</taxon>
        <taxon>Araneomorphae</taxon>
        <taxon>Entelegynae</taxon>
        <taxon>Araneoidea</taxon>
        <taxon>Araneidae</taxon>
        <taxon>Araneus</taxon>
    </lineage>
</organism>
<dbReference type="PANTHER" id="PTHR12271">
    <property type="entry name" value="POLY A POLYMERASE CID PAP -RELATED"/>
    <property type="match status" value="1"/>
</dbReference>
<dbReference type="EMBL" id="BGPR01011157">
    <property type="protein sequence ID" value="GBN49893.1"/>
    <property type="molecule type" value="Genomic_DNA"/>
</dbReference>
<feature type="compositionally biased region" description="Basic and acidic residues" evidence="6">
    <location>
        <begin position="12"/>
        <end position="26"/>
    </location>
</feature>
<dbReference type="SUPFAM" id="SSF81631">
    <property type="entry name" value="PAP/OAS1 substrate-binding domain"/>
    <property type="match status" value="2"/>
</dbReference>
<dbReference type="InterPro" id="IPR002058">
    <property type="entry name" value="PAP_assoc"/>
</dbReference>
<dbReference type="GO" id="GO:0046872">
    <property type="term" value="F:metal ion binding"/>
    <property type="evidence" value="ECO:0007669"/>
    <property type="project" value="UniProtKB-KW"/>
</dbReference>
<dbReference type="GO" id="GO:0050265">
    <property type="term" value="F:RNA uridylyltransferase activity"/>
    <property type="evidence" value="ECO:0007669"/>
    <property type="project" value="TreeGrafter"/>
</dbReference>
<dbReference type="Proteomes" id="UP000499080">
    <property type="component" value="Unassembled WGS sequence"/>
</dbReference>
<keyword evidence="3 9" id="KW-0808">Transferase</keyword>
<keyword evidence="9" id="KW-0548">Nucleotidyltransferase</keyword>
<dbReference type="InterPro" id="IPR043519">
    <property type="entry name" value="NT_sf"/>
</dbReference>
<feature type="compositionally biased region" description="Basic and acidic residues" evidence="6">
    <location>
        <begin position="114"/>
        <end position="126"/>
    </location>
</feature>
<dbReference type="InterPro" id="IPR054708">
    <property type="entry name" value="MTPAP-like_central"/>
</dbReference>
<feature type="region of interest" description="Disordered" evidence="6">
    <location>
        <begin position="1"/>
        <end position="26"/>
    </location>
</feature>
<evidence type="ECO:0000256" key="1">
    <source>
        <dbReference type="ARBA" id="ARBA00001936"/>
    </source>
</evidence>
<feature type="compositionally biased region" description="Polar residues" evidence="6">
    <location>
        <begin position="93"/>
        <end position="113"/>
    </location>
</feature>
<evidence type="ECO:0000256" key="6">
    <source>
        <dbReference type="SAM" id="MobiDB-lite"/>
    </source>
</evidence>
<sequence>MNWMDQDFDNASADRIEQKQKKARPLVDKEFFNSVVSNELKKNRKCVSKLTPFSPEDLPSNSDIVQKQQPEKPPSKKKREPQQVYQPRRGLFQQLSSSKSSNQAHDLTSNSHTSKLETKLNVEKNYARTKGAKNSPESWDSRESYDSKVAELQNNQDSFLNPRSIHFNNNTVKLSHNDERMQRDSHEISDSKVAELQNNKDNFSNSHSVHSNNNTVEISPNDKRSSFTVIKEVSNVERQSLTVTKKFSNVECSSSTVTKEISKNNGNLFSDVPEPSSGFSSPDLNGNVSSANYFTQSLPVTKEISKNDDNLVSDVPDVASDSNACDCTQLSCSLTDNCDFYIPPPKPAPTVACETFEVFVAEPNSTSLLTNLNLNKDQFQLLEDNLSENQSILHNKLDLQVSEVISAIPGEETQVLENKTTISSEEDQVHEVQSTVSSDDDQVVDSELIKEISQFLEELEFKRSMPKNIAEKILSDLKKVLRWFFNGNSVKLYGSYWYDAAITTSNINFALVTDQPVKNNFLLQMQKTLSKEMNGYKVSPFEEETNPRRSKIYFIDNEYGISCEVIYLGTTVSQHLSLSNMLKAVCDFQPEIKNLVIAIKLWAEACEINETESGKLHSVGFILLVLHYLQQLEKPLLPLLDVSSRNWGLNKLPVRNDSSVGELWLGLLKYYGYKFNWNEHVVTVTDKTPITKTSKLWDVSWIAIQDPFSKKNIAESVVTSDTAEYITSCFKRSYQYFISSPYDSDSTSSGSDNGDSQNIRRGITFKLSDCISRPPPIFCSDDDSDSENCYIPQRSAVEEPFKFSKISETSLKCVNQVLCEAYDGYILPDNQVKGREAFVDDLEKYIMKIYPGAKLKLFGSTVNGFAFKRSDLDICMTFSGNFKKNINAGSILRRLVYHLRRKVDLKNVFGLYSALIPIIKFNSTFQNWNCDLSFYNVLAVHNSKLLYKYSMMDERCRILGCAFKLLTKKTCIADCSSKTLSSYSYILMVIHFLQQVNPPVLPVMPIHDKE</sequence>
<feature type="domain" description="Poly(A) RNA polymerase mitochondrial-like central palm" evidence="8">
    <location>
        <begin position="817"/>
        <end position="950"/>
    </location>
</feature>
<proteinExistence type="predicted"/>
<feature type="non-terminal residue" evidence="9">
    <location>
        <position position="1010"/>
    </location>
</feature>
<dbReference type="Gene3D" id="1.10.1410.10">
    <property type="match status" value="2"/>
</dbReference>
<dbReference type="GO" id="GO:0031123">
    <property type="term" value="P:RNA 3'-end processing"/>
    <property type="evidence" value="ECO:0007669"/>
    <property type="project" value="TreeGrafter"/>
</dbReference>
<dbReference type="CDD" id="cd05402">
    <property type="entry name" value="NT_PAP_TUTase"/>
    <property type="match status" value="1"/>
</dbReference>
<evidence type="ECO:0000256" key="3">
    <source>
        <dbReference type="ARBA" id="ARBA00022679"/>
    </source>
</evidence>
<evidence type="ECO:0000259" key="8">
    <source>
        <dbReference type="Pfam" id="PF22600"/>
    </source>
</evidence>
<feature type="region of interest" description="Disordered" evidence="6">
    <location>
        <begin position="46"/>
        <end position="146"/>
    </location>
</feature>
<dbReference type="Pfam" id="PF03828">
    <property type="entry name" value="PAP_assoc"/>
    <property type="match status" value="1"/>
</dbReference>
<evidence type="ECO:0000256" key="5">
    <source>
        <dbReference type="ARBA" id="ARBA00022842"/>
    </source>
</evidence>
<reference evidence="9 10" key="1">
    <citation type="journal article" date="2019" name="Sci. Rep.">
        <title>Orb-weaving spider Araneus ventricosus genome elucidates the spidroin gene catalogue.</title>
        <authorList>
            <person name="Kono N."/>
            <person name="Nakamura H."/>
            <person name="Ohtoshi R."/>
            <person name="Moran D.A.P."/>
            <person name="Shinohara A."/>
            <person name="Yoshida Y."/>
            <person name="Fujiwara M."/>
            <person name="Mori M."/>
            <person name="Tomita M."/>
            <person name="Arakawa K."/>
        </authorList>
    </citation>
    <scope>NUCLEOTIDE SEQUENCE [LARGE SCALE GENOMIC DNA]</scope>
</reference>
<evidence type="ECO:0000256" key="2">
    <source>
        <dbReference type="ARBA" id="ARBA00001946"/>
    </source>
</evidence>
<dbReference type="PANTHER" id="PTHR12271:SF66">
    <property type="entry name" value="TERMINAL URIDYLYLTRANSFERASE TAILOR"/>
    <property type="match status" value="1"/>
</dbReference>
<evidence type="ECO:0000313" key="9">
    <source>
        <dbReference type="EMBL" id="GBN49893.1"/>
    </source>
</evidence>
<evidence type="ECO:0000313" key="10">
    <source>
        <dbReference type="Proteomes" id="UP000499080"/>
    </source>
</evidence>
<name>A0A4Y2PG26_ARAVE</name>
<dbReference type="GO" id="GO:1990817">
    <property type="term" value="F:poly(A) RNA polymerase activity"/>
    <property type="evidence" value="ECO:0007669"/>
    <property type="project" value="UniProtKB-ARBA"/>
</dbReference>
<comment type="cofactor">
    <cofactor evidence="1">
        <name>Mn(2+)</name>
        <dbReference type="ChEBI" id="CHEBI:29035"/>
    </cofactor>
</comment>
<keyword evidence="4" id="KW-0479">Metal-binding</keyword>
<evidence type="ECO:0000256" key="4">
    <source>
        <dbReference type="ARBA" id="ARBA00022723"/>
    </source>
</evidence>
<feature type="domain" description="PAP-associated" evidence="7">
    <location>
        <begin position="659"/>
        <end position="712"/>
    </location>
</feature>
<comment type="cofactor">
    <cofactor evidence="2">
        <name>Mg(2+)</name>
        <dbReference type="ChEBI" id="CHEBI:18420"/>
    </cofactor>
</comment>
<dbReference type="SUPFAM" id="SSF81301">
    <property type="entry name" value="Nucleotidyltransferase"/>
    <property type="match status" value="2"/>
</dbReference>
<keyword evidence="10" id="KW-1185">Reference proteome</keyword>
<dbReference type="AlphaFoldDB" id="A0A4Y2PG26"/>
<accession>A0A4Y2PG26</accession>
<dbReference type="Pfam" id="PF22600">
    <property type="entry name" value="MTPAP-like_central"/>
    <property type="match status" value="1"/>
</dbReference>
<gene>
    <name evidence="9" type="primary">ZCCHC6_0</name>
    <name evidence="9" type="ORF">AVEN_251603_1</name>
</gene>
<protein>
    <submittedName>
        <fullName evidence="9">Terminal uridylyltransferase 7</fullName>
    </submittedName>
</protein>
<keyword evidence="5" id="KW-0460">Magnesium</keyword>